<sequence>MQELQTAAEDMQKLGEAMAELFERTAQAIRTGSLLFEQADNGAAKDWKG</sequence>
<comment type="caution">
    <text evidence="1">The sequence shown here is derived from an EMBL/GenBank/DDBJ whole genome shotgun (WGS) entry which is preliminary data.</text>
</comment>
<reference evidence="1" key="1">
    <citation type="submission" date="2021-10" db="EMBL/GenBank/DDBJ databases">
        <title>Anaerobic single-cell dispensing facilitates the cultivation of human gut bacteria.</title>
        <authorList>
            <person name="Afrizal A."/>
        </authorList>
    </citation>
    <scope>NUCLEOTIDE SEQUENCE</scope>
    <source>
        <strain evidence="1">CLA-AA-H215</strain>
    </source>
</reference>
<gene>
    <name evidence="1" type="ORF">LKD81_00655</name>
</gene>
<keyword evidence="2" id="KW-1185">Reference proteome</keyword>
<name>A0AAE3JDS4_9FIRM</name>
<dbReference type="AlphaFoldDB" id="A0AAE3JDS4"/>
<proteinExistence type="predicted"/>
<accession>A0AAE3JDS4</accession>
<protein>
    <submittedName>
        <fullName evidence="1">Uncharacterized protein</fullName>
    </submittedName>
</protein>
<dbReference type="EMBL" id="JAJEQR010000002">
    <property type="protein sequence ID" value="MCC2229510.1"/>
    <property type="molecule type" value="Genomic_DNA"/>
</dbReference>
<evidence type="ECO:0000313" key="1">
    <source>
        <dbReference type="EMBL" id="MCC2229510.1"/>
    </source>
</evidence>
<organism evidence="1 2">
    <name type="scientific">Hominifimenecus microfluidus</name>
    <dbReference type="NCBI Taxonomy" id="2885348"/>
    <lineage>
        <taxon>Bacteria</taxon>
        <taxon>Bacillati</taxon>
        <taxon>Bacillota</taxon>
        <taxon>Clostridia</taxon>
        <taxon>Lachnospirales</taxon>
        <taxon>Lachnospiraceae</taxon>
        <taxon>Hominifimenecus</taxon>
    </lineage>
</organism>
<evidence type="ECO:0000313" key="2">
    <source>
        <dbReference type="Proteomes" id="UP001198182"/>
    </source>
</evidence>
<dbReference type="Proteomes" id="UP001198182">
    <property type="component" value="Unassembled WGS sequence"/>
</dbReference>